<evidence type="ECO:0000313" key="3">
    <source>
        <dbReference type="Proteomes" id="UP000765509"/>
    </source>
</evidence>
<accession>A0A9Q3BW29</accession>
<organism evidence="2 3">
    <name type="scientific">Austropuccinia psidii MF-1</name>
    <dbReference type="NCBI Taxonomy" id="1389203"/>
    <lineage>
        <taxon>Eukaryota</taxon>
        <taxon>Fungi</taxon>
        <taxon>Dikarya</taxon>
        <taxon>Basidiomycota</taxon>
        <taxon>Pucciniomycotina</taxon>
        <taxon>Pucciniomycetes</taxon>
        <taxon>Pucciniales</taxon>
        <taxon>Sphaerophragmiaceae</taxon>
        <taxon>Austropuccinia</taxon>
    </lineage>
</organism>
<proteinExistence type="predicted"/>
<evidence type="ECO:0000256" key="1">
    <source>
        <dbReference type="SAM" id="MobiDB-lite"/>
    </source>
</evidence>
<keyword evidence="3" id="KW-1185">Reference proteome</keyword>
<gene>
    <name evidence="2" type="ORF">O181_011853</name>
</gene>
<dbReference type="EMBL" id="AVOT02002981">
    <property type="protein sequence ID" value="MBW0472138.1"/>
    <property type="molecule type" value="Genomic_DNA"/>
</dbReference>
<dbReference type="Proteomes" id="UP000765509">
    <property type="component" value="Unassembled WGS sequence"/>
</dbReference>
<protein>
    <submittedName>
        <fullName evidence="2">Uncharacterized protein</fullName>
    </submittedName>
</protein>
<comment type="caution">
    <text evidence="2">The sequence shown here is derived from an EMBL/GenBank/DDBJ whole genome shotgun (WGS) entry which is preliminary data.</text>
</comment>
<feature type="compositionally biased region" description="Basic and acidic residues" evidence="1">
    <location>
        <begin position="120"/>
        <end position="132"/>
    </location>
</feature>
<name>A0A9Q3BW29_9BASI</name>
<feature type="compositionally biased region" description="Acidic residues" evidence="1">
    <location>
        <begin position="102"/>
        <end position="116"/>
    </location>
</feature>
<evidence type="ECO:0000313" key="2">
    <source>
        <dbReference type="EMBL" id="MBW0472138.1"/>
    </source>
</evidence>
<dbReference type="AlphaFoldDB" id="A0A9Q3BW29"/>
<sequence>MYSVDKDPYVWCLRQSKRLKAIYPQMNIQMRNKKLLKKISGEPEFAIQCRFKQSCTLDKISNTSQDVRKKTNIRKYSSYKSSRPLCQPLSKGKEKVYSIEQVPEEECPTEDSESDPMGDAIREHSNDDQDPK</sequence>
<reference evidence="2" key="1">
    <citation type="submission" date="2021-03" db="EMBL/GenBank/DDBJ databases">
        <title>Draft genome sequence of rust myrtle Austropuccinia psidii MF-1, a brazilian biotype.</title>
        <authorList>
            <person name="Quecine M.C."/>
            <person name="Pachon D.M.R."/>
            <person name="Bonatelli M.L."/>
            <person name="Correr F.H."/>
            <person name="Franceschini L.M."/>
            <person name="Leite T.F."/>
            <person name="Margarido G.R.A."/>
            <person name="Almeida C.A."/>
            <person name="Ferrarezi J.A."/>
            <person name="Labate C.A."/>
        </authorList>
    </citation>
    <scope>NUCLEOTIDE SEQUENCE</scope>
    <source>
        <strain evidence="2">MF-1</strain>
    </source>
</reference>
<feature type="region of interest" description="Disordered" evidence="1">
    <location>
        <begin position="101"/>
        <end position="132"/>
    </location>
</feature>